<dbReference type="PANTHER" id="PTHR43097">
    <property type="entry name" value="GLUTAMINE-TRNA LIGASE"/>
    <property type="match status" value="1"/>
</dbReference>
<evidence type="ECO:0000259" key="13">
    <source>
        <dbReference type="Pfam" id="PF00749"/>
    </source>
</evidence>
<dbReference type="InterPro" id="IPR050132">
    <property type="entry name" value="Gln/Glu-tRNA_Ligase"/>
</dbReference>
<dbReference type="InterPro" id="IPR020058">
    <property type="entry name" value="Glu/Gln-tRNA-synth_Ib_cat-dom"/>
</dbReference>
<feature type="compositionally biased region" description="Polar residues" evidence="12">
    <location>
        <begin position="134"/>
        <end position="149"/>
    </location>
</feature>
<dbReference type="InterPro" id="IPR014729">
    <property type="entry name" value="Rossmann-like_a/b/a_fold"/>
</dbReference>
<dbReference type="SUPFAM" id="SSF50715">
    <property type="entry name" value="Ribosomal protein L25-like"/>
    <property type="match status" value="1"/>
</dbReference>
<dbReference type="GO" id="GO:0005524">
    <property type="term" value="F:ATP binding"/>
    <property type="evidence" value="ECO:0007669"/>
    <property type="project" value="UniProtKB-KW"/>
</dbReference>
<dbReference type="Proteomes" id="UP000422221">
    <property type="component" value="Unassembled WGS sequence"/>
</dbReference>
<evidence type="ECO:0000256" key="8">
    <source>
        <dbReference type="ARBA" id="ARBA00023146"/>
    </source>
</evidence>
<evidence type="ECO:0000256" key="3">
    <source>
        <dbReference type="ARBA" id="ARBA00022490"/>
    </source>
</evidence>
<comment type="similarity">
    <text evidence="1 11">Belongs to the class-I aminoacyl-tRNA synthetase family.</text>
</comment>
<keyword evidence="7 11" id="KW-0648">Protein biosynthesis</keyword>
<comment type="caution">
    <text evidence="16">The sequence shown here is derived from an EMBL/GenBank/DDBJ whole genome shotgun (WGS) entry which is preliminary data.</text>
</comment>
<dbReference type="PANTHER" id="PTHR43097:SF5">
    <property type="entry name" value="GLUTAMATE--TRNA LIGASE"/>
    <property type="match status" value="1"/>
</dbReference>
<accession>A0A7J4XD44</accession>
<dbReference type="Pfam" id="PF03950">
    <property type="entry name" value="tRNA-synt_1c_C"/>
    <property type="match status" value="1"/>
</dbReference>
<protein>
    <recommendedName>
        <fullName evidence="2 10">Glutamine--tRNA ligase</fullName>
        <ecNumber evidence="2 10">6.1.1.18</ecNumber>
    </recommendedName>
</protein>
<dbReference type="Gene3D" id="2.40.240.10">
    <property type="entry name" value="Ribosomal Protein L25, Chain P"/>
    <property type="match status" value="2"/>
</dbReference>
<dbReference type="PRINTS" id="PR00987">
    <property type="entry name" value="TRNASYNTHGLU"/>
</dbReference>
<keyword evidence="3" id="KW-0963">Cytoplasm</keyword>
<feature type="domain" description="Glutamyl/glutaminyl-tRNA synthetase class Ib anti-codon binding" evidence="14">
    <location>
        <begin position="352"/>
        <end position="452"/>
    </location>
</feature>
<gene>
    <name evidence="16" type="ORF">F3F73_21920</name>
</gene>
<dbReference type="InterPro" id="IPR011035">
    <property type="entry name" value="Ribosomal_bL25/Gln-tRNA_synth"/>
</dbReference>
<dbReference type="NCBIfam" id="NF011291">
    <property type="entry name" value="PRK14703.1"/>
    <property type="match status" value="1"/>
</dbReference>
<dbReference type="FunFam" id="3.40.50.620:FF:000037">
    <property type="entry name" value="Glutamine--tRNA ligase cytoplasmic"/>
    <property type="match status" value="1"/>
</dbReference>
<sequence>MTDIKDEEVTGEKKSLNFIEQIVENDLKEGKNGGKVQTRFPPEPNGYLHIGHAKAICLDFGLAARHGGVCNLRFDDTNPTKEDVEYVEAIEEDIKWLGFEWGNVYYASDYFQQLWDFAVRLIQEGKAYIDEQTSEQIAAQKGTPTQPGTESPYRNRPVEESLTLFRKMNSGEIEEGAMVLRAKIDMANPNMHFRDPIIYRVVKHPHHRTGTTWKAYPMYDFAHGQSDFFEGVTHSLCTLEFVVHRPLYDLFIDWLKEGNDLNDNRPRQYEFNKLNLSYTLMSKRNLLTLVKEGLVNGWDDPRMPTICGFRRRGYSPESIRKFVDKIGYTTYDALNEFALLESAVREDLNIRATRVSAVLNPVKLIITNYPEGKVEELEAINNPEDPEAGSHTIEFSRELWIEREDFMEDAPKKYFRMTPGQEVRLKNAYIVKCTGCKKDENGTITEVYCEYDPHTKSGMPDANRKVKGTLHWLSCAHCLPAEVRLYDRLWKVENPRDELAAIREAKNCEALEAMKEIINPDSLQILNRCYVEKFVATLPNLSYLQFQRIGYFNIDKDSTPDKLVFNRTVGLKDTWGKINK</sequence>
<dbReference type="GO" id="GO:0004819">
    <property type="term" value="F:glutamine-tRNA ligase activity"/>
    <property type="evidence" value="ECO:0007669"/>
    <property type="project" value="UniProtKB-UniRule"/>
</dbReference>
<evidence type="ECO:0000256" key="7">
    <source>
        <dbReference type="ARBA" id="ARBA00022917"/>
    </source>
</evidence>
<evidence type="ECO:0000256" key="6">
    <source>
        <dbReference type="ARBA" id="ARBA00022840"/>
    </source>
</evidence>
<dbReference type="EC" id="6.1.1.18" evidence="2 10"/>
<evidence type="ECO:0000256" key="10">
    <source>
        <dbReference type="NCBIfam" id="TIGR00440"/>
    </source>
</evidence>
<dbReference type="Gene3D" id="3.40.50.620">
    <property type="entry name" value="HUPs"/>
    <property type="match status" value="1"/>
</dbReference>
<dbReference type="Pfam" id="PF20974">
    <property type="entry name" value="tRNA-synt_1c_C2"/>
    <property type="match status" value="1"/>
</dbReference>
<dbReference type="RefSeq" id="WP_005931086.1">
    <property type="nucleotide sequence ID" value="NZ_CABKSE010000002.1"/>
</dbReference>
<dbReference type="FunFam" id="2.40.240.10:FF:000001">
    <property type="entry name" value="Glutamine--tRNA ligase"/>
    <property type="match status" value="1"/>
</dbReference>
<dbReference type="EMBL" id="VWMK01000032">
    <property type="protein sequence ID" value="KAA3757564.1"/>
    <property type="molecule type" value="Genomic_DNA"/>
</dbReference>
<organism evidence="16 17">
    <name type="scientific">Bacteroides salyersiae</name>
    <dbReference type="NCBI Taxonomy" id="291644"/>
    <lineage>
        <taxon>Bacteria</taxon>
        <taxon>Pseudomonadati</taxon>
        <taxon>Bacteroidota</taxon>
        <taxon>Bacteroidia</taxon>
        <taxon>Bacteroidales</taxon>
        <taxon>Bacteroidaceae</taxon>
        <taxon>Bacteroides</taxon>
    </lineage>
</organism>
<keyword evidence="8 11" id="KW-0030">Aminoacyl-tRNA synthetase</keyword>
<dbReference type="InterPro" id="IPR000924">
    <property type="entry name" value="Glu/Gln-tRNA-synth"/>
</dbReference>
<feature type="region of interest" description="Disordered" evidence="12">
    <location>
        <begin position="134"/>
        <end position="155"/>
    </location>
</feature>
<dbReference type="NCBIfam" id="TIGR00440">
    <property type="entry name" value="glnS"/>
    <property type="match status" value="1"/>
</dbReference>
<evidence type="ECO:0000256" key="4">
    <source>
        <dbReference type="ARBA" id="ARBA00022598"/>
    </source>
</evidence>
<evidence type="ECO:0000256" key="11">
    <source>
        <dbReference type="RuleBase" id="RU363037"/>
    </source>
</evidence>
<keyword evidence="4 11" id="KW-0436">Ligase</keyword>
<dbReference type="InterPro" id="IPR001412">
    <property type="entry name" value="aa-tRNA-synth_I_CS"/>
</dbReference>
<evidence type="ECO:0000259" key="15">
    <source>
        <dbReference type="Pfam" id="PF20974"/>
    </source>
</evidence>
<dbReference type="GO" id="GO:0005829">
    <property type="term" value="C:cytosol"/>
    <property type="evidence" value="ECO:0007669"/>
    <property type="project" value="TreeGrafter"/>
</dbReference>
<evidence type="ECO:0000259" key="14">
    <source>
        <dbReference type="Pfam" id="PF03950"/>
    </source>
</evidence>
<proteinExistence type="inferred from homology"/>
<keyword evidence="6 11" id="KW-0067">ATP-binding</keyword>
<dbReference type="AlphaFoldDB" id="A0A7J4XD44"/>
<dbReference type="SUPFAM" id="SSF52374">
    <property type="entry name" value="Nucleotidylyl transferase"/>
    <property type="match status" value="1"/>
</dbReference>
<name>A0A7J4XD44_9BACE</name>
<evidence type="ECO:0000313" key="16">
    <source>
        <dbReference type="EMBL" id="KAA3757564.1"/>
    </source>
</evidence>
<evidence type="ECO:0000256" key="12">
    <source>
        <dbReference type="SAM" id="MobiDB-lite"/>
    </source>
</evidence>
<dbReference type="InterPro" id="IPR049437">
    <property type="entry name" value="tRNA-synt_1c_C2"/>
</dbReference>
<dbReference type="InterPro" id="IPR020059">
    <property type="entry name" value="Glu/Gln-tRNA-synth_Ib_codon-bd"/>
</dbReference>
<reference evidence="16 17" key="1">
    <citation type="journal article" date="2019" name="Nat. Med.">
        <title>A library of human gut bacterial isolates paired with longitudinal multiomics data enables mechanistic microbiome research.</title>
        <authorList>
            <person name="Poyet M."/>
            <person name="Groussin M."/>
            <person name="Gibbons S.M."/>
            <person name="Avila-Pacheco J."/>
            <person name="Jiang X."/>
            <person name="Kearney S.M."/>
            <person name="Perrotta A.R."/>
            <person name="Berdy B."/>
            <person name="Zhao S."/>
            <person name="Lieberman T.D."/>
            <person name="Swanson P.K."/>
            <person name="Smith M."/>
            <person name="Roesemann S."/>
            <person name="Alexander J.E."/>
            <person name="Rich S.A."/>
            <person name="Livny J."/>
            <person name="Vlamakis H."/>
            <person name="Clish C."/>
            <person name="Bullock K."/>
            <person name="Deik A."/>
            <person name="Scott J."/>
            <person name="Pierce K.A."/>
            <person name="Xavier R.J."/>
            <person name="Alm E.J."/>
        </authorList>
    </citation>
    <scope>NUCLEOTIDE SEQUENCE [LARGE SCALE GENOMIC DNA]</scope>
    <source>
        <strain evidence="16 17">BIOML-A10</strain>
    </source>
</reference>
<dbReference type="GeneID" id="93117639"/>
<evidence type="ECO:0000313" key="17">
    <source>
        <dbReference type="Proteomes" id="UP000422221"/>
    </source>
</evidence>
<dbReference type="PROSITE" id="PS00178">
    <property type="entry name" value="AA_TRNA_LIGASE_I"/>
    <property type="match status" value="1"/>
</dbReference>
<feature type="domain" description="tRNA synthetases class I (E and Q) anti-codon binding" evidence="15">
    <location>
        <begin position="469"/>
        <end position="555"/>
    </location>
</feature>
<dbReference type="InterPro" id="IPR020056">
    <property type="entry name" value="Rbsml_bL25/Gln-tRNA_synth_N"/>
</dbReference>
<keyword evidence="5 11" id="KW-0547">Nucleotide-binding</keyword>
<comment type="catalytic activity">
    <reaction evidence="9">
        <text>tRNA(Gln) + L-glutamine + ATP = L-glutaminyl-tRNA(Gln) + AMP + diphosphate</text>
        <dbReference type="Rhea" id="RHEA:20121"/>
        <dbReference type="Rhea" id="RHEA-COMP:9662"/>
        <dbReference type="Rhea" id="RHEA-COMP:9681"/>
        <dbReference type="ChEBI" id="CHEBI:30616"/>
        <dbReference type="ChEBI" id="CHEBI:33019"/>
        <dbReference type="ChEBI" id="CHEBI:58359"/>
        <dbReference type="ChEBI" id="CHEBI:78442"/>
        <dbReference type="ChEBI" id="CHEBI:78521"/>
        <dbReference type="ChEBI" id="CHEBI:456215"/>
        <dbReference type="EC" id="6.1.1.18"/>
    </reaction>
</comment>
<dbReference type="GO" id="GO:0006425">
    <property type="term" value="P:glutaminyl-tRNA aminoacylation"/>
    <property type="evidence" value="ECO:0007669"/>
    <property type="project" value="UniProtKB-UniRule"/>
</dbReference>
<evidence type="ECO:0000256" key="5">
    <source>
        <dbReference type="ARBA" id="ARBA00022741"/>
    </source>
</evidence>
<dbReference type="Pfam" id="PF00749">
    <property type="entry name" value="tRNA-synt_1c"/>
    <property type="match status" value="1"/>
</dbReference>
<evidence type="ECO:0000256" key="9">
    <source>
        <dbReference type="ARBA" id="ARBA00048270"/>
    </source>
</evidence>
<feature type="domain" description="Glutamyl/glutaminyl-tRNA synthetase class Ib catalytic" evidence="13">
    <location>
        <begin position="35"/>
        <end position="349"/>
    </location>
</feature>
<evidence type="ECO:0000256" key="1">
    <source>
        <dbReference type="ARBA" id="ARBA00005594"/>
    </source>
</evidence>
<dbReference type="InterPro" id="IPR004514">
    <property type="entry name" value="Gln-tRNA-synth"/>
</dbReference>
<evidence type="ECO:0000256" key="2">
    <source>
        <dbReference type="ARBA" id="ARBA00012836"/>
    </source>
</evidence>